<dbReference type="InterPro" id="IPR033121">
    <property type="entry name" value="PEPTIDASE_A1"/>
</dbReference>
<dbReference type="AlphaFoldDB" id="J3NMA4"/>
<dbReference type="InterPro" id="IPR021109">
    <property type="entry name" value="Peptidase_aspartic_dom_sf"/>
</dbReference>
<dbReference type="GO" id="GO:0006508">
    <property type="term" value="P:proteolysis"/>
    <property type="evidence" value="ECO:0007669"/>
    <property type="project" value="InterPro"/>
</dbReference>
<keyword evidence="6" id="KW-1185">Reference proteome</keyword>
<proteinExistence type="inferred from homology"/>
<feature type="signal peptide" evidence="2">
    <location>
        <begin position="1"/>
        <end position="22"/>
    </location>
</feature>
<reference evidence="4" key="3">
    <citation type="submission" date="2010-09" db="EMBL/GenBank/DDBJ databases">
        <title>Annotation of Gaeumannomyces graminis var. tritici R3-111a-1.</title>
        <authorList>
            <consortium name="The Broad Institute Genome Sequencing Platform"/>
            <person name="Ma L.-J."/>
            <person name="Dead R."/>
            <person name="Young S.K."/>
            <person name="Zeng Q."/>
            <person name="Gargeya S."/>
            <person name="Fitzgerald M."/>
            <person name="Haas B."/>
            <person name="Abouelleil A."/>
            <person name="Alvarado L."/>
            <person name="Arachchi H.M."/>
            <person name="Berlin A."/>
            <person name="Brown A."/>
            <person name="Chapman S.B."/>
            <person name="Chen Z."/>
            <person name="Dunbar C."/>
            <person name="Freedman E."/>
            <person name="Gearin G."/>
            <person name="Gellesch M."/>
            <person name="Goldberg J."/>
            <person name="Griggs A."/>
            <person name="Gujja S."/>
            <person name="Heiman D."/>
            <person name="Howarth C."/>
            <person name="Larson L."/>
            <person name="Lui A."/>
            <person name="MacDonald P.J.P."/>
            <person name="Mehta T."/>
            <person name="Montmayeur A."/>
            <person name="Murphy C."/>
            <person name="Neiman D."/>
            <person name="Pearson M."/>
            <person name="Priest M."/>
            <person name="Roberts A."/>
            <person name="Saif S."/>
            <person name="Shea T."/>
            <person name="Shenoy N."/>
            <person name="Sisk P."/>
            <person name="Stolte C."/>
            <person name="Sykes S."/>
            <person name="Yandava C."/>
            <person name="Wortman J."/>
            <person name="Nusbaum C."/>
            <person name="Birren B."/>
        </authorList>
    </citation>
    <scope>NUCLEOTIDE SEQUENCE</scope>
    <source>
        <strain evidence="4">R3-111a-1</strain>
    </source>
</reference>
<dbReference type="InterPro" id="IPR034164">
    <property type="entry name" value="Pepsin-like_dom"/>
</dbReference>
<reference evidence="6" key="1">
    <citation type="submission" date="2010-07" db="EMBL/GenBank/DDBJ databases">
        <title>The genome sequence of Gaeumannomyces graminis var. tritici strain R3-111a-1.</title>
        <authorList>
            <consortium name="The Broad Institute Genome Sequencing Platform"/>
            <person name="Ma L.-J."/>
            <person name="Dead R."/>
            <person name="Young S."/>
            <person name="Zeng Q."/>
            <person name="Koehrsen M."/>
            <person name="Alvarado L."/>
            <person name="Berlin A."/>
            <person name="Chapman S.B."/>
            <person name="Chen Z."/>
            <person name="Freedman E."/>
            <person name="Gellesch M."/>
            <person name="Goldberg J."/>
            <person name="Griggs A."/>
            <person name="Gujja S."/>
            <person name="Heilman E.R."/>
            <person name="Heiman D."/>
            <person name="Hepburn T."/>
            <person name="Howarth C."/>
            <person name="Jen D."/>
            <person name="Larson L."/>
            <person name="Mehta T."/>
            <person name="Neiman D."/>
            <person name="Pearson M."/>
            <person name="Roberts A."/>
            <person name="Saif S."/>
            <person name="Shea T."/>
            <person name="Shenoy N."/>
            <person name="Sisk P."/>
            <person name="Stolte C."/>
            <person name="Sykes S."/>
            <person name="Walk T."/>
            <person name="White J."/>
            <person name="Yandava C."/>
            <person name="Haas B."/>
            <person name="Nusbaum C."/>
            <person name="Birren B."/>
        </authorList>
    </citation>
    <scope>NUCLEOTIDE SEQUENCE [LARGE SCALE GENOMIC DNA]</scope>
    <source>
        <strain evidence="6">R3-111a-1</strain>
    </source>
</reference>
<dbReference type="VEuPathDB" id="FungiDB:GGTG_02408"/>
<dbReference type="HOGENOM" id="CLU_636268_0_0_1"/>
<dbReference type="Proteomes" id="UP000006039">
    <property type="component" value="Unassembled WGS sequence"/>
</dbReference>
<dbReference type="CDD" id="cd05471">
    <property type="entry name" value="pepsin_like"/>
    <property type="match status" value="1"/>
</dbReference>
<dbReference type="Gene3D" id="2.40.70.10">
    <property type="entry name" value="Acid Proteases"/>
    <property type="match status" value="2"/>
</dbReference>
<evidence type="ECO:0000259" key="3">
    <source>
        <dbReference type="PROSITE" id="PS51767"/>
    </source>
</evidence>
<evidence type="ECO:0000313" key="6">
    <source>
        <dbReference type="Proteomes" id="UP000006039"/>
    </source>
</evidence>
<dbReference type="EMBL" id="GL385395">
    <property type="protein sequence ID" value="EJT82435.1"/>
    <property type="molecule type" value="Genomic_DNA"/>
</dbReference>
<dbReference type="GO" id="GO:0005576">
    <property type="term" value="C:extracellular region"/>
    <property type="evidence" value="ECO:0007669"/>
    <property type="project" value="TreeGrafter"/>
</dbReference>
<dbReference type="PANTHER" id="PTHR47965:SF101">
    <property type="entry name" value="HYPOTHETICAL ASPARTYL PROTEASE (EUROFUNG)-RELATED"/>
    <property type="match status" value="1"/>
</dbReference>
<feature type="domain" description="Peptidase A1" evidence="3">
    <location>
        <begin position="50"/>
        <end position="428"/>
    </location>
</feature>
<dbReference type="GeneID" id="20342866"/>
<reference evidence="5" key="4">
    <citation type="journal article" date="2015" name="G3 (Bethesda)">
        <title>Genome sequences of three phytopathogenic species of the Magnaporthaceae family of fungi.</title>
        <authorList>
            <person name="Okagaki L.H."/>
            <person name="Nunes C.C."/>
            <person name="Sailsbery J."/>
            <person name="Clay B."/>
            <person name="Brown D."/>
            <person name="John T."/>
            <person name="Oh Y."/>
            <person name="Young N."/>
            <person name="Fitzgerald M."/>
            <person name="Haas B.J."/>
            <person name="Zeng Q."/>
            <person name="Young S."/>
            <person name="Adiconis X."/>
            <person name="Fan L."/>
            <person name="Levin J.Z."/>
            <person name="Mitchell T.K."/>
            <person name="Okubara P.A."/>
            <person name="Farman M.L."/>
            <person name="Kohn L.M."/>
            <person name="Birren B."/>
            <person name="Ma L.-J."/>
            <person name="Dean R.A."/>
        </authorList>
    </citation>
    <scope>NUCLEOTIDE SEQUENCE</scope>
    <source>
        <strain evidence="5">R3-111a-1</strain>
    </source>
</reference>
<dbReference type="eggNOG" id="ENOG502SM62">
    <property type="taxonomic scope" value="Eukaryota"/>
</dbReference>
<evidence type="ECO:0000256" key="2">
    <source>
        <dbReference type="SAM" id="SignalP"/>
    </source>
</evidence>
<dbReference type="RefSeq" id="XP_009218444.1">
    <property type="nucleotide sequence ID" value="XM_009220180.1"/>
</dbReference>
<dbReference type="GO" id="GO:0004190">
    <property type="term" value="F:aspartic-type endopeptidase activity"/>
    <property type="evidence" value="ECO:0007669"/>
    <property type="project" value="InterPro"/>
</dbReference>
<evidence type="ECO:0000313" key="5">
    <source>
        <dbReference type="EnsemblFungi" id="EJT82435"/>
    </source>
</evidence>
<organism evidence="4">
    <name type="scientific">Gaeumannomyces tritici (strain R3-111a-1)</name>
    <name type="common">Wheat and barley take-all root rot fungus</name>
    <name type="synonym">Gaeumannomyces graminis var. tritici</name>
    <dbReference type="NCBI Taxonomy" id="644352"/>
    <lineage>
        <taxon>Eukaryota</taxon>
        <taxon>Fungi</taxon>
        <taxon>Dikarya</taxon>
        <taxon>Ascomycota</taxon>
        <taxon>Pezizomycotina</taxon>
        <taxon>Sordariomycetes</taxon>
        <taxon>Sordariomycetidae</taxon>
        <taxon>Magnaporthales</taxon>
        <taxon>Magnaporthaceae</taxon>
        <taxon>Gaeumannomyces</taxon>
    </lineage>
</organism>
<dbReference type="STRING" id="644352.J3NMA4"/>
<dbReference type="PANTHER" id="PTHR47965">
    <property type="entry name" value="ASPARTYL PROTEASE-RELATED"/>
    <property type="match status" value="1"/>
</dbReference>
<protein>
    <recommendedName>
        <fullName evidence="3">Peptidase A1 domain-containing protein</fullName>
    </recommendedName>
</protein>
<dbReference type="InterPro" id="IPR001461">
    <property type="entry name" value="Aspartic_peptidase_A1"/>
</dbReference>
<sequence>MKSSSQASAAAAIVALAHLAAAAPAAVEAGAVVPTVHMPVHMKYGQNNKFATSLVLPYSDQSIEVCYDLGSPDFFVFSPNATQNWGCRYLTCQGPCNATVPEEGTYDPSLSKTATAPRPWARDYGYGGGLTKWYRANKIVNDTFAFTNHLNKFSSQVSDVEVALVPYLQQRTFSAAENSCAEKPKYDYSILGIAPYFSSPDPNARNTTGPSFRQNLLDQGRISAPVQSLWMERRPDDVRGTFTGAGLLGGIDTSKYSGPLVRIPRLKGLGYSLYEYYTHAAKLSFNGVAPIPIDTTSPGVETECILDSGGVGDAHNPVDVEAYYNVTGLRLNPSHPTPYQGNYLSWPGKCEDIPADHFMEYSLVGVREGETAVVKVPMRNYARFQDPIDEARGWCTMAISLRGCSLNAPFLSAAFFAADDESGEIAIAQGGVAEQGSGVDNSKVVLRIP</sequence>
<keyword evidence="2" id="KW-0732">Signal</keyword>
<dbReference type="EnsemblFungi" id="EJT82435">
    <property type="protein sequence ID" value="EJT82435"/>
    <property type="gene ID" value="GGTG_02408"/>
</dbReference>
<evidence type="ECO:0000313" key="4">
    <source>
        <dbReference type="EMBL" id="EJT82435.1"/>
    </source>
</evidence>
<dbReference type="OrthoDB" id="771136at2759"/>
<feature type="chain" id="PRO_5015094258" description="Peptidase A1 domain-containing protein" evidence="2">
    <location>
        <begin position="23"/>
        <end position="449"/>
    </location>
</feature>
<reference evidence="5" key="5">
    <citation type="submission" date="2018-04" db="UniProtKB">
        <authorList>
            <consortium name="EnsemblFungi"/>
        </authorList>
    </citation>
    <scope>IDENTIFICATION</scope>
    <source>
        <strain evidence="5">R3-111a-1</strain>
    </source>
</reference>
<dbReference type="PROSITE" id="PS51767">
    <property type="entry name" value="PEPTIDASE_A1"/>
    <property type="match status" value="1"/>
</dbReference>
<dbReference type="GO" id="GO:0031505">
    <property type="term" value="P:fungal-type cell wall organization"/>
    <property type="evidence" value="ECO:0007669"/>
    <property type="project" value="TreeGrafter"/>
</dbReference>
<accession>J3NMA4</accession>
<comment type="similarity">
    <text evidence="1">Belongs to the peptidase A1 family.</text>
</comment>
<name>J3NMA4_GAET3</name>
<dbReference type="SUPFAM" id="SSF50630">
    <property type="entry name" value="Acid proteases"/>
    <property type="match status" value="1"/>
</dbReference>
<gene>
    <name evidence="5" type="primary">20342866</name>
    <name evidence="4" type="ORF">GGTG_02408</name>
</gene>
<reference evidence="4" key="2">
    <citation type="submission" date="2010-07" db="EMBL/GenBank/DDBJ databases">
        <authorList>
            <consortium name="The Broad Institute Genome Sequencing Platform"/>
            <consortium name="Broad Institute Genome Sequencing Center for Infectious Disease"/>
            <person name="Ma L.-J."/>
            <person name="Dead R."/>
            <person name="Young S."/>
            <person name="Zeng Q."/>
            <person name="Koehrsen M."/>
            <person name="Alvarado L."/>
            <person name="Berlin A."/>
            <person name="Chapman S.B."/>
            <person name="Chen Z."/>
            <person name="Freedman E."/>
            <person name="Gellesch M."/>
            <person name="Goldberg J."/>
            <person name="Griggs A."/>
            <person name="Gujja S."/>
            <person name="Heilman E.R."/>
            <person name="Heiman D."/>
            <person name="Hepburn T."/>
            <person name="Howarth C."/>
            <person name="Jen D."/>
            <person name="Larson L."/>
            <person name="Mehta T."/>
            <person name="Neiman D."/>
            <person name="Pearson M."/>
            <person name="Roberts A."/>
            <person name="Saif S."/>
            <person name="Shea T."/>
            <person name="Shenoy N."/>
            <person name="Sisk P."/>
            <person name="Stolte C."/>
            <person name="Sykes S."/>
            <person name="Walk T."/>
            <person name="White J."/>
            <person name="Yandava C."/>
            <person name="Haas B."/>
            <person name="Nusbaum C."/>
            <person name="Birren B."/>
        </authorList>
    </citation>
    <scope>NUCLEOTIDE SEQUENCE</scope>
    <source>
        <strain evidence="4">R3-111a-1</strain>
    </source>
</reference>
<dbReference type="GO" id="GO:0009277">
    <property type="term" value="C:fungal-type cell wall"/>
    <property type="evidence" value="ECO:0007669"/>
    <property type="project" value="TreeGrafter"/>
</dbReference>
<evidence type="ECO:0000256" key="1">
    <source>
        <dbReference type="ARBA" id="ARBA00007447"/>
    </source>
</evidence>
<dbReference type="Pfam" id="PF00026">
    <property type="entry name" value="Asp"/>
    <property type="match status" value="1"/>
</dbReference>